<name>A0A109ZYH1_9BRAD</name>
<dbReference type="KEGG" id="trb:HB776_22980"/>
<evidence type="ECO:0000313" key="5">
    <source>
        <dbReference type="EMBL" id="AMH39579.1"/>
    </source>
</evidence>
<accession>A0A109ZYH1</accession>
<dbReference type="EMBL" id="CP050292">
    <property type="protein sequence ID" value="QND73742.1"/>
    <property type="molecule type" value="Genomic_DNA"/>
</dbReference>
<gene>
    <name evidence="4 5" type="primary">fliE</name>
    <name evidence="6" type="ORF">A4A58_03780</name>
    <name evidence="7" type="ORF">HB776_22980</name>
    <name evidence="5" type="ORF">PROKKA_00768</name>
</gene>
<proteinExistence type="inferred from homology"/>
<keyword evidence="8" id="KW-1185">Reference proteome</keyword>
<dbReference type="Pfam" id="PF02049">
    <property type="entry name" value="FliE"/>
    <property type="match status" value="1"/>
</dbReference>
<evidence type="ECO:0000256" key="2">
    <source>
        <dbReference type="ARBA" id="ARBA00009272"/>
    </source>
</evidence>
<comment type="similarity">
    <text evidence="2 4">Belongs to the FliE family.</text>
</comment>
<dbReference type="AlphaFoldDB" id="A0A109ZYH1"/>
<keyword evidence="5" id="KW-0282">Flagellum</keyword>
<dbReference type="PANTHER" id="PTHR34653:SF1">
    <property type="entry name" value="FLAGELLAR HOOK-BASAL BODY COMPLEX PROTEIN FLIE"/>
    <property type="match status" value="1"/>
</dbReference>
<dbReference type="InterPro" id="IPR001624">
    <property type="entry name" value="FliE"/>
</dbReference>
<evidence type="ECO:0000256" key="4">
    <source>
        <dbReference type="HAMAP-Rule" id="MF_00724"/>
    </source>
</evidence>
<evidence type="ECO:0000313" key="7">
    <source>
        <dbReference type="EMBL" id="QND73742.1"/>
    </source>
</evidence>
<dbReference type="GO" id="GO:0071973">
    <property type="term" value="P:bacterial-type flagellum-dependent cell motility"/>
    <property type="evidence" value="ECO:0007669"/>
    <property type="project" value="InterPro"/>
</dbReference>
<reference evidence="5" key="1">
    <citation type="submission" date="2015-10" db="EMBL/GenBank/DDBJ databases">
        <title>Evolution marks in rhizobial microsymbionts genomes from the relict species Vavilovia formosa (Stev.) Fed.</title>
        <authorList>
            <person name="Kopat V."/>
        </authorList>
    </citation>
    <scope>NUCLEOTIDE SEQUENCE</scope>
    <source>
        <strain evidence="5">Vaf-07</strain>
    </source>
</reference>
<dbReference type="GO" id="GO:0009425">
    <property type="term" value="C:bacterial-type flagellum basal body"/>
    <property type="evidence" value="ECO:0007669"/>
    <property type="project" value="UniProtKB-SubCell"/>
</dbReference>
<sequence length="106" mass="10840">MLEAVSSVISSAGELAKTSEVINSATPAVQPGAATVGFNNVLEQVAADAIGSIKAGEAASIQSIHGKLSAQKVVEAVMSAERSLQMAVAVRDKVVQAYQEVSRMAI</sequence>
<dbReference type="HAMAP" id="MF_00724">
    <property type="entry name" value="FliE"/>
    <property type="match status" value="1"/>
</dbReference>
<keyword evidence="3 4" id="KW-0975">Bacterial flagellum</keyword>
<evidence type="ECO:0000313" key="8">
    <source>
        <dbReference type="Proteomes" id="UP000076574"/>
    </source>
</evidence>
<comment type="subcellular location">
    <subcellularLocation>
        <location evidence="1 4">Bacterial flagellum basal body</location>
    </subcellularLocation>
</comment>
<dbReference type="EMBL" id="LVYV01000001">
    <property type="protein sequence ID" value="KZD25540.1"/>
    <property type="molecule type" value="Genomic_DNA"/>
</dbReference>
<evidence type="ECO:0000256" key="1">
    <source>
        <dbReference type="ARBA" id="ARBA00004117"/>
    </source>
</evidence>
<protein>
    <recommendedName>
        <fullName evidence="4">Flagellar hook-basal body complex protein FliE</fullName>
    </recommendedName>
</protein>
<dbReference type="PANTHER" id="PTHR34653">
    <property type="match status" value="1"/>
</dbReference>
<evidence type="ECO:0000313" key="9">
    <source>
        <dbReference type="Proteomes" id="UP000515291"/>
    </source>
</evidence>
<dbReference type="Proteomes" id="UP000515291">
    <property type="component" value="Chromosome"/>
</dbReference>
<reference evidence="9" key="3">
    <citation type="journal article" date="2020" name="Mol. Plant Microbe">
        <title>Rhizobial microsymbionts of the narrowly endemic Oxytropis species growing in Kamchatka are characterized by significant genetic diversity and possess a set of genes that are associated with T3SS and T6SS secretion systems and can affect the development of symbiosis.</title>
        <authorList>
            <person name="Safronova V."/>
            <person name="Guro P."/>
            <person name="Sazanova A."/>
            <person name="Kuznetsova I."/>
            <person name="Belimov A."/>
            <person name="Yakubov V."/>
            <person name="Chirak E."/>
            <person name="Afonin A."/>
            <person name="Gogolev Y."/>
            <person name="Andronov E."/>
            <person name="Tikhonovich I."/>
        </authorList>
    </citation>
    <scope>NUCLEOTIDE SEQUENCE [LARGE SCALE GENOMIC DNA]</scope>
    <source>
        <strain evidence="9">581</strain>
    </source>
</reference>
<dbReference type="Proteomes" id="UP000076574">
    <property type="component" value="Unassembled WGS sequence"/>
</dbReference>
<evidence type="ECO:0000256" key="3">
    <source>
        <dbReference type="ARBA" id="ARBA00023143"/>
    </source>
</evidence>
<dbReference type="EMBL" id="KT955714">
    <property type="protein sequence ID" value="AMH39579.1"/>
    <property type="molecule type" value="Genomic_DNA"/>
</dbReference>
<evidence type="ECO:0000313" key="6">
    <source>
        <dbReference type="EMBL" id="KZD25540.1"/>
    </source>
</evidence>
<dbReference type="STRING" id="943830.A4A58_03780"/>
<keyword evidence="5" id="KW-0969">Cilium</keyword>
<dbReference type="GO" id="GO:0005198">
    <property type="term" value="F:structural molecule activity"/>
    <property type="evidence" value="ECO:0007669"/>
    <property type="project" value="InterPro"/>
</dbReference>
<reference evidence="7" key="4">
    <citation type="journal article" date="2020" name="Mol. Plant Microbe Interact.">
        <title>Complete genome sequences of four natural Pseudomonas isolates that catabolize a wide range of aromatic compounds relevant to lignin valorization.</title>
        <authorList>
            <person name="Hatmaker E.A."/>
            <person name="Presle G."/>
            <person name="Cannon O."/>
            <person name="Guss A.M."/>
            <person name="Elkins J.G."/>
        </authorList>
    </citation>
    <scope>NUCLEOTIDE SEQUENCE</scope>
    <source>
        <strain evidence="7">581</strain>
    </source>
</reference>
<organism evidence="5">
    <name type="scientific">Tardiphaga robiniae</name>
    <dbReference type="NCBI Taxonomy" id="943830"/>
    <lineage>
        <taxon>Bacteria</taxon>
        <taxon>Pseudomonadati</taxon>
        <taxon>Pseudomonadota</taxon>
        <taxon>Alphaproteobacteria</taxon>
        <taxon>Hyphomicrobiales</taxon>
        <taxon>Nitrobacteraceae</taxon>
        <taxon>Tardiphaga</taxon>
    </lineage>
</organism>
<reference evidence="6 8" key="2">
    <citation type="submission" date="2016-03" db="EMBL/GenBank/DDBJ databases">
        <title>Microsymbionts genomes from the relict species Vavilovia formosa (Stev.) Fed.</title>
        <authorList>
            <person name="Kopat V."/>
            <person name="Chirak E."/>
            <person name="Kimeklis A."/>
            <person name="Andronov E."/>
        </authorList>
    </citation>
    <scope>NUCLEOTIDE SEQUENCE [LARGE SCALE GENOMIC DNA]</scope>
    <source>
        <strain evidence="6 8">Vaf07</strain>
    </source>
</reference>
<dbReference type="GO" id="GO:0003774">
    <property type="term" value="F:cytoskeletal motor activity"/>
    <property type="evidence" value="ECO:0007669"/>
    <property type="project" value="InterPro"/>
</dbReference>
<dbReference type="OrthoDB" id="9812413at2"/>
<keyword evidence="5" id="KW-0966">Cell projection</keyword>
<dbReference type="RefSeq" id="WP_068729891.1">
    <property type="nucleotide sequence ID" value="NZ_CP050292.1"/>
</dbReference>